<dbReference type="GO" id="GO:0046103">
    <property type="term" value="P:inosine biosynthetic process"/>
    <property type="evidence" value="ECO:0007669"/>
    <property type="project" value="TreeGrafter"/>
</dbReference>
<comment type="subcellular location">
    <subcellularLocation>
        <location evidence="2">Secreted</location>
    </subcellularLocation>
</comment>
<feature type="chain" id="PRO_5032871508" description="Adenosine deaminase" evidence="11">
    <location>
        <begin position="17"/>
        <end position="457"/>
    </location>
</feature>
<dbReference type="SUPFAM" id="SSF51556">
    <property type="entry name" value="Metallo-dependent hydrolases"/>
    <property type="match status" value="1"/>
</dbReference>
<organism evidence="14 15">
    <name type="scientific">Rhynchophorus ferrugineus</name>
    <name type="common">Red palm weevil</name>
    <name type="synonym">Curculio ferrugineus</name>
    <dbReference type="NCBI Taxonomy" id="354439"/>
    <lineage>
        <taxon>Eukaryota</taxon>
        <taxon>Metazoa</taxon>
        <taxon>Ecdysozoa</taxon>
        <taxon>Arthropoda</taxon>
        <taxon>Hexapoda</taxon>
        <taxon>Insecta</taxon>
        <taxon>Pterygota</taxon>
        <taxon>Neoptera</taxon>
        <taxon>Endopterygota</taxon>
        <taxon>Coleoptera</taxon>
        <taxon>Polyphaga</taxon>
        <taxon>Cucujiformia</taxon>
        <taxon>Curculionidae</taxon>
        <taxon>Dryophthorinae</taxon>
        <taxon>Rhynchophorus</taxon>
    </lineage>
</organism>
<dbReference type="Pfam" id="PF00962">
    <property type="entry name" value="A_deaminase"/>
    <property type="match status" value="1"/>
</dbReference>
<evidence type="ECO:0000256" key="11">
    <source>
        <dbReference type="SAM" id="SignalP"/>
    </source>
</evidence>
<evidence type="ECO:0000259" key="13">
    <source>
        <dbReference type="Pfam" id="PF08451"/>
    </source>
</evidence>
<evidence type="ECO:0000256" key="9">
    <source>
        <dbReference type="ARBA" id="ARBA00022801"/>
    </source>
</evidence>
<comment type="cofactor">
    <cofactor evidence="1">
        <name>Zn(2+)</name>
        <dbReference type="ChEBI" id="CHEBI:29105"/>
    </cofactor>
</comment>
<comment type="caution">
    <text evidence="14">The sequence shown here is derived from an EMBL/GenBank/DDBJ whole genome shotgun (WGS) entry which is preliminary data.</text>
</comment>
<keyword evidence="7" id="KW-0479">Metal-binding</keyword>
<gene>
    <name evidence="14" type="ORF">GWI33_014036</name>
</gene>
<evidence type="ECO:0000256" key="5">
    <source>
        <dbReference type="ARBA" id="ARBA00018099"/>
    </source>
</evidence>
<evidence type="ECO:0000313" key="14">
    <source>
        <dbReference type="EMBL" id="KAF7273248.1"/>
    </source>
</evidence>
<dbReference type="PANTHER" id="PTHR11409:SF39">
    <property type="entry name" value="ADENOSINE DEAMINASE 2"/>
    <property type="match status" value="1"/>
</dbReference>
<evidence type="ECO:0000256" key="1">
    <source>
        <dbReference type="ARBA" id="ARBA00001947"/>
    </source>
</evidence>
<evidence type="ECO:0000313" key="15">
    <source>
        <dbReference type="Proteomes" id="UP000625711"/>
    </source>
</evidence>
<evidence type="ECO:0000256" key="6">
    <source>
        <dbReference type="ARBA" id="ARBA00022525"/>
    </source>
</evidence>
<dbReference type="InterPro" id="IPR032466">
    <property type="entry name" value="Metal_Hydrolase"/>
</dbReference>
<dbReference type="FunFam" id="3.20.20.140:FF:000017">
    <property type="entry name" value="Adenosine deaminase 2"/>
    <property type="match status" value="1"/>
</dbReference>
<dbReference type="Pfam" id="PF08451">
    <property type="entry name" value="A_deaminase_N"/>
    <property type="match status" value="1"/>
</dbReference>
<protein>
    <recommendedName>
        <fullName evidence="5">Adenosine deaminase</fullName>
        <ecNumber evidence="4">3.5.4.4</ecNumber>
    </recommendedName>
</protein>
<dbReference type="GO" id="GO:0004000">
    <property type="term" value="F:adenosine deaminase activity"/>
    <property type="evidence" value="ECO:0007669"/>
    <property type="project" value="InterPro"/>
</dbReference>
<accession>A0A834I820</accession>
<keyword evidence="15" id="KW-1185">Reference proteome</keyword>
<evidence type="ECO:0000256" key="4">
    <source>
        <dbReference type="ARBA" id="ARBA00012784"/>
    </source>
</evidence>
<reference evidence="14" key="1">
    <citation type="submission" date="2020-08" db="EMBL/GenBank/DDBJ databases">
        <title>Genome sequencing and assembly of the red palm weevil Rhynchophorus ferrugineus.</title>
        <authorList>
            <person name="Dias G.B."/>
            <person name="Bergman C.M."/>
            <person name="Manee M."/>
        </authorList>
    </citation>
    <scope>NUCLEOTIDE SEQUENCE</scope>
    <source>
        <strain evidence="14">AA-2017</strain>
        <tissue evidence="14">Whole larva</tissue>
    </source>
</reference>
<evidence type="ECO:0000256" key="7">
    <source>
        <dbReference type="ARBA" id="ARBA00022723"/>
    </source>
</evidence>
<evidence type="ECO:0000256" key="3">
    <source>
        <dbReference type="ARBA" id="ARBA00006083"/>
    </source>
</evidence>
<dbReference type="OrthoDB" id="7202371at2759"/>
<dbReference type="AlphaFoldDB" id="A0A834I820"/>
<sequence length="457" mass="53216">MKVLLIFLCYIFSTASSPIQDYLYHRQQLITESSNAAVGSDINFTENELMANEIVMQYKYMEMEDGFRNPDRFIAGNSFFEAKDLIEKSCVYKILQLLPKGGNLHAHGRGAVSSEYIYRNLTYRDNLYVRTSDLHIFDFKFFKSDPGSPWMLVSKLRLISDEFDIKLKKKLTIVRTQSEMENDTINSIWERFEKAFGIIKPLLTYKPVFEDYYYQCLLEQYEDNNKYIELRIGLETLYDLDQRQYSAYEKIQILQDISQKFRKDHPDAWGMRLILCVNRNAGTEEMNNTLKIVQQLMVEYPGFVIGFDLIGQEDTGEPLLSHIPTLLKAKENNMKFFFHAGETKWYGEPSDLNLFDAVLLNSTRIGHAYALLKHPKLLHLVKERAIALEINPISNQVLGLVKDLRNHPSSYFIANNFPVVIASDDPGIWDGKALSYDWYYTFMALAIAWKKKIKQKC</sequence>
<proteinExistence type="inferred from homology"/>
<dbReference type="EMBL" id="JAACXV010013520">
    <property type="protein sequence ID" value="KAF7273248.1"/>
    <property type="molecule type" value="Genomic_DNA"/>
</dbReference>
<dbReference type="GO" id="GO:0005615">
    <property type="term" value="C:extracellular space"/>
    <property type="evidence" value="ECO:0007669"/>
    <property type="project" value="InterPro"/>
</dbReference>
<name>A0A834I820_RHYFE</name>
<dbReference type="InterPro" id="IPR006330">
    <property type="entry name" value="Ado/ade_deaminase"/>
</dbReference>
<feature type="signal peptide" evidence="11">
    <location>
        <begin position="1"/>
        <end position="16"/>
    </location>
</feature>
<comment type="catalytic activity">
    <reaction evidence="10">
        <text>adenosine + H2O + H(+) = inosine + NH4(+)</text>
        <dbReference type="Rhea" id="RHEA:24408"/>
        <dbReference type="ChEBI" id="CHEBI:15377"/>
        <dbReference type="ChEBI" id="CHEBI:15378"/>
        <dbReference type="ChEBI" id="CHEBI:16335"/>
        <dbReference type="ChEBI" id="CHEBI:17596"/>
        <dbReference type="ChEBI" id="CHEBI:28938"/>
        <dbReference type="EC" id="3.5.4.4"/>
    </reaction>
</comment>
<dbReference type="InterPro" id="IPR013659">
    <property type="entry name" value="A_deaminase_N"/>
</dbReference>
<evidence type="ECO:0000259" key="12">
    <source>
        <dbReference type="Pfam" id="PF00962"/>
    </source>
</evidence>
<dbReference type="InterPro" id="IPR006331">
    <property type="entry name" value="ADGF"/>
</dbReference>
<dbReference type="NCBIfam" id="TIGR01431">
    <property type="entry name" value="adm_rel"/>
    <property type="match status" value="1"/>
</dbReference>
<keyword evidence="9" id="KW-0378">Hydrolase</keyword>
<dbReference type="GO" id="GO:0006154">
    <property type="term" value="P:adenosine catabolic process"/>
    <property type="evidence" value="ECO:0007669"/>
    <property type="project" value="InterPro"/>
</dbReference>
<feature type="domain" description="Adenosine/AMP deaminase N-terminal" evidence="13">
    <location>
        <begin position="13"/>
        <end position="95"/>
    </location>
</feature>
<dbReference type="EC" id="3.5.4.4" evidence="4"/>
<evidence type="ECO:0000256" key="10">
    <source>
        <dbReference type="ARBA" id="ARBA00047764"/>
    </source>
</evidence>
<dbReference type="PANTHER" id="PTHR11409">
    <property type="entry name" value="ADENOSINE DEAMINASE"/>
    <property type="match status" value="1"/>
</dbReference>
<evidence type="ECO:0000256" key="2">
    <source>
        <dbReference type="ARBA" id="ARBA00004613"/>
    </source>
</evidence>
<dbReference type="Gene3D" id="3.20.20.140">
    <property type="entry name" value="Metal-dependent hydrolases"/>
    <property type="match status" value="1"/>
</dbReference>
<dbReference type="Proteomes" id="UP000625711">
    <property type="component" value="Unassembled WGS sequence"/>
</dbReference>
<keyword evidence="8 11" id="KW-0732">Signal</keyword>
<dbReference type="GO" id="GO:0046872">
    <property type="term" value="F:metal ion binding"/>
    <property type="evidence" value="ECO:0007669"/>
    <property type="project" value="UniProtKB-KW"/>
</dbReference>
<dbReference type="InterPro" id="IPR001365">
    <property type="entry name" value="A_deaminase_dom"/>
</dbReference>
<feature type="domain" description="Adenosine deaminase" evidence="12">
    <location>
        <begin position="186"/>
        <end position="432"/>
    </location>
</feature>
<comment type="similarity">
    <text evidence="3">Belongs to the metallo-dependent hydrolases superfamily. Adenosine and AMP deaminases family. ADGF subfamily.</text>
</comment>
<evidence type="ECO:0000256" key="8">
    <source>
        <dbReference type="ARBA" id="ARBA00022729"/>
    </source>
</evidence>
<keyword evidence="6" id="KW-0964">Secreted</keyword>